<evidence type="ECO:0000256" key="4">
    <source>
        <dbReference type="ARBA" id="ARBA00022801"/>
    </source>
</evidence>
<dbReference type="EC" id="3.5.2.6" evidence="3 6"/>
<dbReference type="InterPro" id="IPR000871">
    <property type="entry name" value="Beta-lactam_class-A"/>
</dbReference>
<keyword evidence="7" id="KW-0732">Signal</keyword>
<dbReference type="PANTHER" id="PTHR35333:SF3">
    <property type="entry name" value="BETA-LACTAMASE-TYPE TRANSPEPTIDASE FOLD CONTAINING PROTEIN"/>
    <property type="match status" value="1"/>
</dbReference>
<sequence>MPTRRHLLIGAGNLLLAATASPLLAAAADDDATLDAALAALEQAAGGRLGIAVLDTGTGRRLGRREEERFPMCSTFKALLAGAVLHAVERGHVRLDQPVDVAAGDLVPYSPYVETRLAQGNARVDDLCRATVTLSDNAAANLLLPLVGGPSGLTAFLRALGDPVTRLDRWEPDLNEAARDDPRDTTSPRAMVDSLQRLLFGDVLRAPLQAVLAAWLIENRTGEARIRAGVPAGWIVGDKTGTCGAGTAADVAVLYPPGRAPLLLAVYVHGAGVSGPAIDALHADVARAVLG</sequence>
<dbReference type="RefSeq" id="WP_096296975.1">
    <property type="nucleotide sequence ID" value="NZ_CP023406.1"/>
</dbReference>
<dbReference type="PANTHER" id="PTHR35333">
    <property type="entry name" value="BETA-LACTAMASE"/>
    <property type="match status" value="1"/>
</dbReference>
<evidence type="ECO:0000259" key="8">
    <source>
        <dbReference type="Pfam" id="PF13354"/>
    </source>
</evidence>
<dbReference type="Gene3D" id="3.40.710.10">
    <property type="entry name" value="DD-peptidase/beta-lactamase superfamily"/>
    <property type="match status" value="1"/>
</dbReference>
<evidence type="ECO:0000256" key="5">
    <source>
        <dbReference type="ARBA" id="ARBA00023251"/>
    </source>
</evidence>
<keyword evidence="4 6" id="KW-0378">Hydrolase</keyword>
<organism evidence="9 10">
    <name type="scientific">Luteimonas chenhongjianii</name>
    <dbReference type="NCBI Taxonomy" id="2006110"/>
    <lineage>
        <taxon>Bacteria</taxon>
        <taxon>Pseudomonadati</taxon>
        <taxon>Pseudomonadota</taxon>
        <taxon>Gammaproteobacteria</taxon>
        <taxon>Lysobacterales</taxon>
        <taxon>Lysobacteraceae</taxon>
        <taxon>Luteimonas</taxon>
    </lineage>
</organism>
<dbReference type="EMBL" id="CP023406">
    <property type="protein sequence ID" value="ATD66648.1"/>
    <property type="molecule type" value="Genomic_DNA"/>
</dbReference>
<dbReference type="PRINTS" id="PR00118">
    <property type="entry name" value="BLACTAMASEA"/>
</dbReference>
<keyword evidence="5 6" id="KW-0046">Antibiotic resistance</keyword>
<dbReference type="InterPro" id="IPR045155">
    <property type="entry name" value="Beta-lactam_cat"/>
</dbReference>
<dbReference type="GO" id="GO:0008800">
    <property type="term" value="F:beta-lactamase activity"/>
    <property type="evidence" value="ECO:0007669"/>
    <property type="project" value="UniProtKB-UniRule"/>
</dbReference>
<feature type="chain" id="PRO_5012154562" description="Beta-lactamase" evidence="7">
    <location>
        <begin position="26"/>
        <end position="291"/>
    </location>
</feature>
<reference evidence="10" key="1">
    <citation type="submission" date="2017-09" db="EMBL/GenBank/DDBJ databases">
        <title>Luteimonas liuhanmingii sp.nov., isolated from the intestinal contents of Tibetan Plateau Pika in Yushu, Qinghai Province, China.</title>
        <authorList>
            <person name="Gui Z."/>
        </authorList>
    </citation>
    <scope>NUCLEOTIDE SEQUENCE [LARGE SCALE GENOMIC DNA]</scope>
    <source>
        <strain evidence="10">100111</strain>
    </source>
</reference>
<gene>
    <name evidence="9" type="ORF">CNR27_03600</name>
</gene>
<evidence type="ECO:0000256" key="7">
    <source>
        <dbReference type="SAM" id="SignalP"/>
    </source>
</evidence>
<dbReference type="PROSITE" id="PS51318">
    <property type="entry name" value="TAT"/>
    <property type="match status" value="1"/>
</dbReference>
<protein>
    <recommendedName>
        <fullName evidence="3 6">Beta-lactamase</fullName>
        <ecNumber evidence="3 6">3.5.2.6</ecNumber>
    </recommendedName>
</protein>
<name>A0A290XCD2_9GAMM</name>
<comment type="catalytic activity">
    <reaction evidence="1 6">
        <text>a beta-lactam + H2O = a substituted beta-amino acid</text>
        <dbReference type="Rhea" id="RHEA:20401"/>
        <dbReference type="ChEBI" id="CHEBI:15377"/>
        <dbReference type="ChEBI" id="CHEBI:35627"/>
        <dbReference type="ChEBI" id="CHEBI:140347"/>
        <dbReference type="EC" id="3.5.2.6"/>
    </reaction>
</comment>
<dbReference type="PROSITE" id="PS00146">
    <property type="entry name" value="BETA_LACTAMASE_A"/>
    <property type="match status" value="1"/>
</dbReference>
<evidence type="ECO:0000256" key="2">
    <source>
        <dbReference type="ARBA" id="ARBA00009009"/>
    </source>
</evidence>
<feature type="domain" description="Beta-lactamase class A catalytic" evidence="8">
    <location>
        <begin position="50"/>
        <end position="268"/>
    </location>
</feature>
<dbReference type="GO" id="GO:0046677">
    <property type="term" value="P:response to antibiotic"/>
    <property type="evidence" value="ECO:0007669"/>
    <property type="project" value="UniProtKB-UniRule"/>
</dbReference>
<keyword evidence="10" id="KW-1185">Reference proteome</keyword>
<dbReference type="OrthoDB" id="9784149at2"/>
<dbReference type="NCBIfam" id="NF033103">
    <property type="entry name" value="bla_class_A"/>
    <property type="match status" value="1"/>
</dbReference>
<dbReference type="GO" id="GO:0030655">
    <property type="term" value="P:beta-lactam antibiotic catabolic process"/>
    <property type="evidence" value="ECO:0007669"/>
    <property type="project" value="InterPro"/>
</dbReference>
<feature type="signal peptide" evidence="7">
    <location>
        <begin position="1"/>
        <end position="25"/>
    </location>
</feature>
<comment type="similarity">
    <text evidence="2 6">Belongs to the class-A beta-lactamase family.</text>
</comment>
<evidence type="ECO:0000256" key="1">
    <source>
        <dbReference type="ARBA" id="ARBA00001526"/>
    </source>
</evidence>
<proteinExistence type="inferred from homology"/>
<accession>A0A290XCD2</accession>
<dbReference type="InterPro" id="IPR023650">
    <property type="entry name" value="Beta-lactam_class-A_AS"/>
</dbReference>
<dbReference type="InterPro" id="IPR012338">
    <property type="entry name" value="Beta-lactam/transpept-like"/>
</dbReference>
<dbReference type="SUPFAM" id="SSF56601">
    <property type="entry name" value="beta-lactamase/transpeptidase-like"/>
    <property type="match status" value="1"/>
</dbReference>
<evidence type="ECO:0000256" key="3">
    <source>
        <dbReference type="ARBA" id="ARBA00012865"/>
    </source>
</evidence>
<dbReference type="AlphaFoldDB" id="A0A290XCD2"/>
<evidence type="ECO:0000256" key="6">
    <source>
        <dbReference type="RuleBase" id="RU361140"/>
    </source>
</evidence>
<evidence type="ECO:0000313" key="10">
    <source>
        <dbReference type="Proteomes" id="UP000218968"/>
    </source>
</evidence>
<evidence type="ECO:0000313" key="9">
    <source>
        <dbReference type="EMBL" id="ATD66648.1"/>
    </source>
</evidence>
<dbReference type="KEGG" id="lum:CNR27_03600"/>
<dbReference type="Proteomes" id="UP000218968">
    <property type="component" value="Chromosome"/>
</dbReference>
<dbReference type="InterPro" id="IPR006311">
    <property type="entry name" value="TAT_signal"/>
</dbReference>
<dbReference type="Pfam" id="PF13354">
    <property type="entry name" value="Beta-lactamase2"/>
    <property type="match status" value="1"/>
</dbReference>